<dbReference type="PRINTS" id="PR00038">
    <property type="entry name" value="HTHLUXR"/>
</dbReference>
<name>A0A7Z2NVE0_9SPHN</name>
<gene>
    <name evidence="2" type="ORF">GVO57_06245</name>
</gene>
<evidence type="ECO:0000259" key="1">
    <source>
        <dbReference type="PROSITE" id="PS50043"/>
    </source>
</evidence>
<proteinExistence type="predicted"/>
<dbReference type="AlphaFoldDB" id="A0A7Z2NVE0"/>
<evidence type="ECO:0000313" key="2">
    <source>
        <dbReference type="EMBL" id="QHL90513.1"/>
    </source>
</evidence>
<dbReference type="Proteomes" id="UP000464468">
    <property type="component" value="Chromosome"/>
</dbReference>
<dbReference type="KEGG" id="schy:GVO57_06245"/>
<accession>A0A7Z2NVE0</accession>
<dbReference type="InterPro" id="IPR016032">
    <property type="entry name" value="Sig_transdc_resp-reg_C-effctor"/>
</dbReference>
<dbReference type="GO" id="GO:0006355">
    <property type="term" value="P:regulation of DNA-templated transcription"/>
    <property type="evidence" value="ECO:0007669"/>
    <property type="project" value="InterPro"/>
</dbReference>
<reference evidence="2 3" key="1">
    <citation type="submission" date="2020-01" db="EMBL/GenBank/DDBJ databases">
        <title>Sphingomonas sp. C33 whole genome sequece.</title>
        <authorList>
            <person name="Park C."/>
        </authorList>
    </citation>
    <scope>NUCLEOTIDE SEQUENCE [LARGE SCALE GENOMIC DNA]</scope>
    <source>
        <strain evidence="2 3">C33</strain>
    </source>
</reference>
<dbReference type="CDD" id="cd06170">
    <property type="entry name" value="LuxR_C_like"/>
    <property type="match status" value="1"/>
</dbReference>
<protein>
    <recommendedName>
        <fullName evidence="1">HTH luxR-type domain-containing protein</fullName>
    </recommendedName>
</protein>
<dbReference type="InterPro" id="IPR000792">
    <property type="entry name" value="Tscrpt_reg_LuxR_C"/>
</dbReference>
<dbReference type="SUPFAM" id="SSF46894">
    <property type="entry name" value="C-terminal effector domain of the bipartite response regulators"/>
    <property type="match status" value="1"/>
</dbReference>
<sequence>MVGMENMPNRVCHLGADTVSNLVMTWADHDHRARALLAPRRRLVWANRAAAAELARGIALRLEGGRIAASCPQLTAELDRITGPDGPDRARLIVPVCDGTDHMIVDAARFATDVDHIALQICPGTPALFDPDAALRSFGLTRAERDVASLLLEGATAREVASARRSAPDTVRAQIRSIYSKLGIGSRAELLRRLIPYFC</sequence>
<feature type="domain" description="HTH luxR-type" evidence="1">
    <location>
        <begin position="131"/>
        <end position="198"/>
    </location>
</feature>
<dbReference type="InterPro" id="IPR036388">
    <property type="entry name" value="WH-like_DNA-bd_sf"/>
</dbReference>
<evidence type="ECO:0000313" key="3">
    <source>
        <dbReference type="Proteomes" id="UP000464468"/>
    </source>
</evidence>
<dbReference type="Gene3D" id="1.10.10.10">
    <property type="entry name" value="Winged helix-like DNA-binding domain superfamily/Winged helix DNA-binding domain"/>
    <property type="match status" value="1"/>
</dbReference>
<dbReference type="Pfam" id="PF00196">
    <property type="entry name" value="GerE"/>
    <property type="match status" value="1"/>
</dbReference>
<dbReference type="PROSITE" id="PS50043">
    <property type="entry name" value="HTH_LUXR_2"/>
    <property type="match status" value="1"/>
</dbReference>
<dbReference type="EMBL" id="CP047895">
    <property type="protein sequence ID" value="QHL90513.1"/>
    <property type="molecule type" value="Genomic_DNA"/>
</dbReference>
<dbReference type="GO" id="GO:0003677">
    <property type="term" value="F:DNA binding"/>
    <property type="evidence" value="ECO:0007669"/>
    <property type="project" value="InterPro"/>
</dbReference>
<dbReference type="SMART" id="SM00421">
    <property type="entry name" value="HTH_LUXR"/>
    <property type="match status" value="1"/>
</dbReference>
<organism evidence="2 3">
    <name type="scientific">Sphingomonas changnyeongensis</name>
    <dbReference type="NCBI Taxonomy" id="2698679"/>
    <lineage>
        <taxon>Bacteria</taxon>
        <taxon>Pseudomonadati</taxon>
        <taxon>Pseudomonadota</taxon>
        <taxon>Alphaproteobacteria</taxon>
        <taxon>Sphingomonadales</taxon>
        <taxon>Sphingomonadaceae</taxon>
        <taxon>Sphingomonas</taxon>
    </lineage>
</organism>
<keyword evidence="3" id="KW-1185">Reference proteome</keyword>